<dbReference type="Pfam" id="PF00535">
    <property type="entry name" value="Glycos_transf_2"/>
    <property type="match status" value="1"/>
</dbReference>
<gene>
    <name evidence="10" type="ORF">SAMN06295960_2862</name>
</gene>
<name>A0A1X7KYC4_9BACL</name>
<keyword evidence="7 8" id="KW-0472">Membrane</keyword>
<dbReference type="PANTHER" id="PTHR48090">
    <property type="entry name" value="UNDECAPRENYL-PHOSPHATE 4-DEOXY-4-FORMAMIDO-L-ARABINOSE TRANSFERASE-RELATED"/>
    <property type="match status" value="1"/>
</dbReference>
<proteinExistence type="predicted"/>
<keyword evidence="11" id="KW-1185">Reference proteome</keyword>
<dbReference type="InterPro" id="IPR050256">
    <property type="entry name" value="Glycosyltransferase_2"/>
</dbReference>
<evidence type="ECO:0000256" key="6">
    <source>
        <dbReference type="ARBA" id="ARBA00022989"/>
    </source>
</evidence>
<reference evidence="10 11" key="1">
    <citation type="submission" date="2017-04" db="EMBL/GenBank/DDBJ databases">
        <authorList>
            <person name="Afonso C.L."/>
            <person name="Miller P.J."/>
            <person name="Scott M.A."/>
            <person name="Spackman E."/>
            <person name="Goraichik I."/>
            <person name="Dimitrov K.M."/>
            <person name="Suarez D.L."/>
            <person name="Swayne D.E."/>
        </authorList>
    </citation>
    <scope>NUCLEOTIDE SEQUENCE [LARGE SCALE GENOMIC DNA]</scope>
    <source>
        <strain evidence="10 11">11</strain>
    </source>
</reference>
<evidence type="ECO:0000313" key="10">
    <source>
        <dbReference type="EMBL" id="SMG46628.1"/>
    </source>
</evidence>
<feature type="domain" description="Glycosyltransferase 2-like" evidence="9">
    <location>
        <begin position="6"/>
        <end position="160"/>
    </location>
</feature>
<protein>
    <submittedName>
        <fullName evidence="10">Dolichol-phosphate mannosyltransferase/undecaprenyl-phosphate 4-deoxy-4-formamido-L-arabinose transferase</fullName>
    </submittedName>
</protein>
<dbReference type="GO" id="GO:0005886">
    <property type="term" value="C:plasma membrane"/>
    <property type="evidence" value="ECO:0007669"/>
    <property type="project" value="TreeGrafter"/>
</dbReference>
<keyword evidence="1" id="KW-1003">Cell membrane</keyword>
<organism evidence="10 11">
    <name type="scientific">Paenibacillus aquistagni</name>
    <dbReference type="NCBI Taxonomy" id="1852522"/>
    <lineage>
        <taxon>Bacteria</taxon>
        <taxon>Bacillati</taxon>
        <taxon>Bacillota</taxon>
        <taxon>Bacilli</taxon>
        <taxon>Bacillales</taxon>
        <taxon>Paenibacillaceae</taxon>
        <taxon>Paenibacillus</taxon>
    </lineage>
</organism>
<feature type="transmembrane region" description="Helical" evidence="8">
    <location>
        <begin position="261"/>
        <end position="282"/>
    </location>
</feature>
<feature type="transmembrane region" description="Helical" evidence="8">
    <location>
        <begin position="228"/>
        <end position="249"/>
    </location>
</feature>
<evidence type="ECO:0000256" key="4">
    <source>
        <dbReference type="ARBA" id="ARBA00022692"/>
    </source>
</evidence>
<keyword evidence="6 8" id="KW-1133">Transmembrane helix</keyword>
<dbReference type="GO" id="GO:0099621">
    <property type="term" value="F:undecaprenyl-phosphate 4-deoxy-4-formamido-L-arabinose transferase activity"/>
    <property type="evidence" value="ECO:0007669"/>
    <property type="project" value="TreeGrafter"/>
</dbReference>
<dbReference type="CDD" id="cd04187">
    <property type="entry name" value="DPM1_like_bac"/>
    <property type="match status" value="1"/>
</dbReference>
<evidence type="ECO:0000256" key="5">
    <source>
        <dbReference type="ARBA" id="ARBA00022985"/>
    </source>
</evidence>
<keyword evidence="3 10" id="KW-0808">Transferase</keyword>
<dbReference type="Gene3D" id="3.90.550.10">
    <property type="entry name" value="Spore Coat Polysaccharide Biosynthesis Protein SpsA, Chain A"/>
    <property type="match status" value="1"/>
</dbReference>
<dbReference type="PANTHER" id="PTHR48090:SF3">
    <property type="entry name" value="UNDECAPRENYL-PHOSPHATE 4-DEOXY-4-FORMAMIDO-L-ARABINOSE TRANSFERASE"/>
    <property type="match status" value="1"/>
</dbReference>
<dbReference type="InterPro" id="IPR001173">
    <property type="entry name" value="Glyco_trans_2-like"/>
</dbReference>
<keyword evidence="2 10" id="KW-0328">Glycosyltransferase</keyword>
<sequence>MKPYFSVVVPVYRSEKNLSELYARIKISLEELNANFELILVEDCGGDDSWRVIQELSEQDSRVIGIRFTKNYGQHAAIICGIAEATGEWIITLDDDLEQRPEDIHLLYEKVRQGYDLVYGIYEERSHAKWRNMTSHIARKLFNKAIPNLNYEYTSFRIMHEKIGKALVQFESPFPFVDGYLAWVTNNYSTVTVEHGVRKHGVSNYSFSKLLKHTINILVSFSDIPLKFASWMGLVSFITGFMWLIVILFRKLFIGIPIAGYASIIAGIVLFGGIQLFVLGIFGEYLGRINYKSTKKPLYIVLKTTKDN</sequence>
<evidence type="ECO:0000259" key="9">
    <source>
        <dbReference type="Pfam" id="PF00535"/>
    </source>
</evidence>
<evidence type="ECO:0000256" key="2">
    <source>
        <dbReference type="ARBA" id="ARBA00022676"/>
    </source>
</evidence>
<evidence type="ECO:0000256" key="1">
    <source>
        <dbReference type="ARBA" id="ARBA00022475"/>
    </source>
</evidence>
<evidence type="ECO:0000313" key="11">
    <source>
        <dbReference type="Proteomes" id="UP000193834"/>
    </source>
</evidence>
<evidence type="ECO:0000256" key="7">
    <source>
        <dbReference type="ARBA" id="ARBA00023136"/>
    </source>
</evidence>
<dbReference type="EMBL" id="FXAZ01000003">
    <property type="protein sequence ID" value="SMG46628.1"/>
    <property type="molecule type" value="Genomic_DNA"/>
</dbReference>
<dbReference type="RefSeq" id="WP_176228928.1">
    <property type="nucleotide sequence ID" value="NZ_FXAZ01000003.1"/>
</dbReference>
<accession>A0A1X7KYC4</accession>
<keyword evidence="5" id="KW-0448">Lipopolysaccharide biosynthesis</keyword>
<evidence type="ECO:0000256" key="8">
    <source>
        <dbReference type="SAM" id="Phobius"/>
    </source>
</evidence>
<evidence type="ECO:0000256" key="3">
    <source>
        <dbReference type="ARBA" id="ARBA00022679"/>
    </source>
</evidence>
<dbReference type="Proteomes" id="UP000193834">
    <property type="component" value="Unassembled WGS sequence"/>
</dbReference>
<dbReference type="SUPFAM" id="SSF53448">
    <property type="entry name" value="Nucleotide-diphospho-sugar transferases"/>
    <property type="match status" value="1"/>
</dbReference>
<dbReference type="InterPro" id="IPR029044">
    <property type="entry name" value="Nucleotide-diphossugar_trans"/>
</dbReference>
<dbReference type="AlphaFoldDB" id="A0A1X7KYC4"/>
<dbReference type="STRING" id="1852522.SAMN06295960_2862"/>
<dbReference type="GO" id="GO:0009103">
    <property type="term" value="P:lipopolysaccharide biosynthetic process"/>
    <property type="evidence" value="ECO:0007669"/>
    <property type="project" value="UniProtKB-KW"/>
</dbReference>
<keyword evidence="4 8" id="KW-0812">Transmembrane</keyword>